<accession>A0ABS9SGR7</accession>
<evidence type="ECO:0008006" key="3">
    <source>
        <dbReference type="Google" id="ProtNLM"/>
    </source>
</evidence>
<dbReference type="InterPro" id="IPR032675">
    <property type="entry name" value="LRR_dom_sf"/>
</dbReference>
<name>A0ABS9SGR7_9BACT</name>
<organism evidence="1 2">
    <name type="scientific">Niabella ginsengisoli</name>
    <dbReference type="NCBI Taxonomy" id="522298"/>
    <lineage>
        <taxon>Bacteria</taxon>
        <taxon>Pseudomonadati</taxon>
        <taxon>Bacteroidota</taxon>
        <taxon>Chitinophagia</taxon>
        <taxon>Chitinophagales</taxon>
        <taxon>Chitinophagaceae</taxon>
        <taxon>Niabella</taxon>
    </lineage>
</organism>
<evidence type="ECO:0000313" key="1">
    <source>
        <dbReference type="EMBL" id="MCH5597520.1"/>
    </source>
</evidence>
<sequence length="92" mass="10852">MKYISKLKDLKELTLKDHRHITKACLPNINKLTDLEYLDISKNSMLPEDLFVLTDLHKLKQLFISTDKSEIEFADELQKLKDHFPDCDITVY</sequence>
<proteinExistence type="predicted"/>
<dbReference type="EMBL" id="JAKWBL010000001">
    <property type="protein sequence ID" value="MCH5597520.1"/>
    <property type="molecule type" value="Genomic_DNA"/>
</dbReference>
<gene>
    <name evidence="1" type="ORF">MKP09_06180</name>
</gene>
<protein>
    <recommendedName>
        <fullName evidence="3">Leucine-rich repeat domain-containing protein</fullName>
    </recommendedName>
</protein>
<dbReference type="SUPFAM" id="SSF52047">
    <property type="entry name" value="RNI-like"/>
    <property type="match status" value="1"/>
</dbReference>
<keyword evidence="2" id="KW-1185">Reference proteome</keyword>
<reference evidence="1 2" key="1">
    <citation type="submission" date="2022-02" db="EMBL/GenBank/DDBJ databases">
        <authorList>
            <person name="Min J."/>
        </authorList>
    </citation>
    <scope>NUCLEOTIDE SEQUENCE [LARGE SCALE GENOMIC DNA]</scope>
    <source>
        <strain evidence="1 2">GR10-1</strain>
    </source>
</reference>
<dbReference type="Proteomes" id="UP001202248">
    <property type="component" value="Unassembled WGS sequence"/>
</dbReference>
<comment type="caution">
    <text evidence="1">The sequence shown here is derived from an EMBL/GenBank/DDBJ whole genome shotgun (WGS) entry which is preliminary data.</text>
</comment>
<dbReference type="Gene3D" id="3.80.10.10">
    <property type="entry name" value="Ribonuclease Inhibitor"/>
    <property type="match status" value="1"/>
</dbReference>
<evidence type="ECO:0000313" key="2">
    <source>
        <dbReference type="Proteomes" id="UP001202248"/>
    </source>
</evidence>
<dbReference type="RefSeq" id="WP_240826901.1">
    <property type="nucleotide sequence ID" value="NZ_JAKWBL010000001.1"/>
</dbReference>